<organism evidence="2 3">
    <name type="scientific">Macrostomum lignano</name>
    <dbReference type="NCBI Taxonomy" id="282301"/>
    <lineage>
        <taxon>Eukaryota</taxon>
        <taxon>Metazoa</taxon>
        <taxon>Spiralia</taxon>
        <taxon>Lophotrochozoa</taxon>
        <taxon>Platyhelminthes</taxon>
        <taxon>Rhabditophora</taxon>
        <taxon>Macrostomorpha</taxon>
        <taxon>Macrostomida</taxon>
        <taxon>Macrostomidae</taxon>
        <taxon>Macrostomum</taxon>
    </lineage>
</organism>
<keyword evidence="3" id="KW-1185">Reference proteome</keyword>
<evidence type="ECO:0000313" key="3">
    <source>
        <dbReference type="Proteomes" id="UP000215902"/>
    </source>
</evidence>
<gene>
    <name evidence="2" type="ORF">BOX15_Mlig029619g2</name>
</gene>
<proteinExistence type="predicted"/>
<keyword evidence="1" id="KW-0472">Membrane</keyword>
<evidence type="ECO:0000313" key="2">
    <source>
        <dbReference type="EMBL" id="PAA54846.1"/>
    </source>
</evidence>
<protein>
    <submittedName>
        <fullName evidence="2">Uncharacterized protein</fullName>
    </submittedName>
</protein>
<dbReference type="EMBL" id="NIVC01002851">
    <property type="protein sequence ID" value="PAA54846.1"/>
    <property type="molecule type" value="Genomic_DNA"/>
</dbReference>
<keyword evidence="1" id="KW-0812">Transmembrane</keyword>
<name>A0A267E082_9PLAT</name>
<dbReference type="AlphaFoldDB" id="A0A267E082"/>
<keyword evidence="1" id="KW-1133">Transmembrane helix</keyword>
<accession>A0A267E082</accession>
<reference evidence="2 3" key="1">
    <citation type="submission" date="2017-06" db="EMBL/GenBank/DDBJ databases">
        <title>A platform for efficient transgenesis in Macrostomum lignano, a flatworm model organism for stem cell research.</title>
        <authorList>
            <person name="Berezikov E."/>
        </authorList>
    </citation>
    <scope>NUCLEOTIDE SEQUENCE [LARGE SCALE GENOMIC DNA]</scope>
    <source>
        <strain evidence="2">DV1</strain>
        <tissue evidence="2">Whole organism</tissue>
    </source>
</reference>
<dbReference type="Proteomes" id="UP000215902">
    <property type="component" value="Unassembled WGS sequence"/>
</dbReference>
<feature type="transmembrane region" description="Helical" evidence="1">
    <location>
        <begin position="389"/>
        <end position="415"/>
    </location>
</feature>
<sequence length="437" mass="48611">MLEILTLDIIMDLDHGLIILCCFIHLSAAAFHYCVKDGIEKSSSLRPEIDQPEQVRAYLNDKLESERAIGPLNCKWEFKIAGMQPGRPMQLALKAKMLTNNSGQTAGCRETRMTYSMSEPLCNGFESRNTFSWCSKDTAPPILVTIPVINGTNVLTVSYHRAASDSMTGIQELTVSVPKPGYCGRDWLAFNGRCFFISSKPIALKEIDEAWMKYRAPRLAVFENSTEIKAFLLANKNRANEAPYRPPLDLSSPVRVGLFRCSAGTRQCFKYWKPQANGCLTVTKFNDSKPMLFQENGTIATSSSRCEMCVNLKLKSTTTTYNKQQLEPVLMASDCLTAVHSLLAFEESPQIGRSEACPADNQCNDGADYSRLYSAACGSGSEAGQSDAYVIFFIVVGVGVVGVVTFFVSICFIVFKRRRRRHLEVLRQQLAAEENLL</sequence>
<evidence type="ECO:0000256" key="1">
    <source>
        <dbReference type="SAM" id="Phobius"/>
    </source>
</evidence>
<comment type="caution">
    <text evidence="2">The sequence shown here is derived from an EMBL/GenBank/DDBJ whole genome shotgun (WGS) entry which is preliminary data.</text>
</comment>